<dbReference type="AlphaFoldDB" id="A0A0D1YUB1"/>
<evidence type="ECO:0000313" key="2">
    <source>
        <dbReference type="EMBL" id="KIV78453.1"/>
    </source>
</evidence>
<dbReference type="HOGENOM" id="CLU_855384_0_0_1"/>
<sequence length="325" mass="36812">MVKSKATFSWPGLRTALAKPPPERRDGKIRFDSLQPTIQIWPKRNGSIQYLVYIGHQSGSQTDKDLVWAHVRTNLDQFAVYFTKDEKSLTGNEFFTKPYTLAKWLEELLNQVSAQNPKAWKQWEVKKEFVREVIRLVLEDCVGDDMLLGPSYGSKSLRQVNTTYVGQFSRDLIRSTPHLRPRYYDPSYPANQSGLVVIKEDDSPESSVPGGSVARISSSLPAEPEPEDARLEAPNVTTDDTAVLAETERMIICPAKEKAIDMIEQDVKDWYEGRIDEDTLEKVFQERLSDVRLARKMQDTLIGSKGAGQNSRKRKADEVDDGDSA</sequence>
<name>A0A0D1YUB1_9EURO</name>
<feature type="region of interest" description="Disordered" evidence="1">
    <location>
        <begin position="299"/>
        <end position="325"/>
    </location>
</feature>
<dbReference type="Proteomes" id="UP000053599">
    <property type="component" value="Unassembled WGS sequence"/>
</dbReference>
<accession>A0A0D1YUB1</accession>
<proteinExistence type="predicted"/>
<dbReference type="OrthoDB" id="4120926at2759"/>
<protein>
    <submittedName>
        <fullName evidence="2">Uncharacterized protein</fullName>
    </submittedName>
</protein>
<evidence type="ECO:0000256" key="1">
    <source>
        <dbReference type="SAM" id="MobiDB-lite"/>
    </source>
</evidence>
<dbReference type="EMBL" id="KN846954">
    <property type="protein sequence ID" value="KIV78453.1"/>
    <property type="molecule type" value="Genomic_DNA"/>
</dbReference>
<evidence type="ECO:0000313" key="3">
    <source>
        <dbReference type="Proteomes" id="UP000053599"/>
    </source>
</evidence>
<organism evidence="2 3">
    <name type="scientific">Exophiala sideris</name>
    <dbReference type="NCBI Taxonomy" id="1016849"/>
    <lineage>
        <taxon>Eukaryota</taxon>
        <taxon>Fungi</taxon>
        <taxon>Dikarya</taxon>
        <taxon>Ascomycota</taxon>
        <taxon>Pezizomycotina</taxon>
        <taxon>Eurotiomycetes</taxon>
        <taxon>Chaetothyriomycetidae</taxon>
        <taxon>Chaetothyriales</taxon>
        <taxon>Herpotrichiellaceae</taxon>
        <taxon>Exophiala</taxon>
    </lineage>
</organism>
<feature type="region of interest" description="Disordered" evidence="1">
    <location>
        <begin position="201"/>
        <end position="235"/>
    </location>
</feature>
<gene>
    <name evidence="2" type="ORF">PV11_10172</name>
</gene>
<reference evidence="2 3" key="1">
    <citation type="submission" date="2015-01" db="EMBL/GenBank/DDBJ databases">
        <title>The Genome Sequence of Exophiala sideris CBS121828.</title>
        <authorList>
            <consortium name="The Broad Institute Genomics Platform"/>
            <person name="Cuomo C."/>
            <person name="de Hoog S."/>
            <person name="Gorbushina A."/>
            <person name="Stielow B."/>
            <person name="Teixiera M."/>
            <person name="Abouelleil A."/>
            <person name="Chapman S.B."/>
            <person name="Priest M."/>
            <person name="Young S.K."/>
            <person name="Wortman J."/>
            <person name="Nusbaum C."/>
            <person name="Birren B."/>
        </authorList>
    </citation>
    <scope>NUCLEOTIDE SEQUENCE [LARGE SCALE GENOMIC DNA]</scope>
    <source>
        <strain evidence="2 3">CBS 121828</strain>
    </source>
</reference>